<comment type="pathway">
    <text evidence="5 7">Amino-acid biosynthesis; L-lysine biosynthesis via DAP pathway; L-lysine from DL-2,6-diaminopimelate: step 1/1.</text>
</comment>
<evidence type="ECO:0000256" key="4">
    <source>
        <dbReference type="ARBA" id="ARBA00023239"/>
    </source>
</evidence>
<protein>
    <recommendedName>
        <fullName evidence="5 6">Diaminopimelate decarboxylase</fullName>
        <shortName evidence="5">DAP decarboxylase</shortName>
        <shortName evidence="5">DAPDC</shortName>
        <ecNumber evidence="5 6">4.1.1.20</ecNumber>
    </recommendedName>
</protein>
<keyword evidence="3 5" id="KW-0663">Pyridoxal phosphate</keyword>
<dbReference type="InterPro" id="IPR000183">
    <property type="entry name" value="Orn/DAP/Arg_de-COase"/>
</dbReference>
<comment type="similarity">
    <text evidence="5">Belongs to the Orn/Lys/Arg decarboxylase class-II family. LysA subfamily.</text>
</comment>
<dbReference type="PANTHER" id="PTHR43727">
    <property type="entry name" value="DIAMINOPIMELATE DECARBOXYLASE"/>
    <property type="match status" value="1"/>
</dbReference>
<evidence type="ECO:0000259" key="9">
    <source>
        <dbReference type="Pfam" id="PF02784"/>
    </source>
</evidence>
<dbReference type="Pfam" id="PF02784">
    <property type="entry name" value="Orn_Arg_deC_N"/>
    <property type="match status" value="1"/>
</dbReference>
<accession>A0ABT9GZL2</accession>
<keyword evidence="2 5" id="KW-0210">Decarboxylase</keyword>
<dbReference type="PRINTS" id="PR01179">
    <property type="entry name" value="ODADCRBXLASE"/>
</dbReference>
<dbReference type="PANTHER" id="PTHR43727:SF2">
    <property type="entry name" value="GROUP IV DECARBOXYLASE"/>
    <property type="match status" value="1"/>
</dbReference>
<dbReference type="Gene3D" id="3.20.20.10">
    <property type="entry name" value="Alanine racemase"/>
    <property type="match status" value="1"/>
</dbReference>
<dbReference type="GO" id="GO:0008836">
    <property type="term" value="F:diaminopimelate decarboxylase activity"/>
    <property type="evidence" value="ECO:0007669"/>
    <property type="project" value="UniProtKB-EC"/>
</dbReference>
<dbReference type="SUPFAM" id="SSF51419">
    <property type="entry name" value="PLP-binding barrel"/>
    <property type="match status" value="1"/>
</dbReference>
<feature type="domain" description="Orn/DAP/Arg decarboxylase 2 C-terminal" evidence="8">
    <location>
        <begin position="28"/>
        <end position="370"/>
    </location>
</feature>
<feature type="binding site" evidence="5">
    <location>
        <position position="372"/>
    </location>
    <ligand>
        <name>substrate</name>
    </ligand>
</feature>
<evidence type="ECO:0000313" key="10">
    <source>
        <dbReference type="EMBL" id="MDP4536125.1"/>
    </source>
</evidence>
<keyword evidence="5" id="KW-0028">Amino-acid biosynthesis</keyword>
<evidence type="ECO:0000259" key="8">
    <source>
        <dbReference type="Pfam" id="PF00278"/>
    </source>
</evidence>
<dbReference type="SUPFAM" id="SSF50621">
    <property type="entry name" value="Alanine racemase C-terminal domain-like"/>
    <property type="match status" value="1"/>
</dbReference>
<evidence type="ECO:0000256" key="5">
    <source>
        <dbReference type="HAMAP-Rule" id="MF_02120"/>
    </source>
</evidence>
<feature type="binding site" evidence="5">
    <location>
        <position position="238"/>
    </location>
    <ligand>
        <name>pyridoxal 5'-phosphate</name>
        <dbReference type="ChEBI" id="CHEBI:597326"/>
    </ligand>
</feature>
<feature type="modified residue" description="N6-(pyridoxal phosphate)lysine" evidence="5">
    <location>
        <position position="59"/>
    </location>
</feature>
<feature type="domain" description="Orn/DAP/Arg decarboxylase 2 N-terminal" evidence="9">
    <location>
        <begin position="37"/>
        <end position="280"/>
    </location>
</feature>
<evidence type="ECO:0000256" key="2">
    <source>
        <dbReference type="ARBA" id="ARBA00022793"/>
    </source>
</evidence>
<evidence type="ECO:0000256" key="1">
    <source>
        <dbReference type="ARBA" id="ARBA00001933"/>
    </source>
</evidence>
<dbReference type="InterPro" id="IPR022657">
    <property type="entry name" value="De-COase2_CS"/>
</dbReference>
<gene>
    <name evidence="5 10" type="primary">lysA</name>
    <name evidence="10" type="ORF">Q3O60_07995</name>
</gene>
<dbReference type="InterPro" id="IPR002986">
    <property type="entry name" value="DAP_deCOOHase_LysA"/>
</dbReference>
<dbReference type="NCBIfam" id="TIGR01048">
    <property type="entry name" value="lysA"/>
    <property type="match status" value="1"/>
</dbReference>
<dbReference type="PROSITE" id="PS00879">
    <property type="entry name" value="ODR_DC_2_2"/>
    <property type="match status" value="1"/>
</dbReference>
<proteinExistence type="inferred from homology"/>
<dbReference type="RefSeq" id="WP_305893391.1">
    <property type="nucleotide sequence ID" value="NZ_JAUZVZ010000009.1"/>
</dbReference>
<evidence type="ECO:0000256" key="7">
    <source>
        <dbReference type="RuleBase" id="RU003738"/>
    </source>
</evidence>
<dbReference type="InterPro" id="IPR029066">
    <property type="entry name" value="PLP-binding_barrel"/>
</dbReference>
<feature type="binding site" evidence="5">
    <location>
        <position position="372"/>
    </location>
    <ligand>
        <name>pyridoxal 5'-phosphate</name>
        <dbReference type="ChEBI" id="CHEBI:597326"/>
    </ligand>
</feature>
<dbReference type="InterPro" id="IPR022653">
    <property type="entry name" value="De-COase2_pyr-phos_BS"/>
</dbReference>
<name>A0ABT9GZL2_9GAMM</name>
<comment type="function">
    <text evidence="5">Specifically catalyzes the decarboxylation of meso-diaminopimelate (meso-DAP) to L-lysine.</text>
</comment>
<comment type="subunit">
    <text evidence="5">Homodimer.</text>
</comment>
<comment type="catalytic activity">
    <reaction evidence="5 7">
        <text>meso-2,6-diaminopimelate + H(+) = L-lysine + CO2</text>
        <dbReference type="Rhea" id="RHEA:15101"/>
        <dbReference type="ChEBI" id="CHEBI:15378"/>
        <dbReference type="ChEBI" id="CHEBI:16526"/>
        <dbReference type="ChEBI" id="CHEBI:32551"/>
        <dbReference type="ChEBI" id="CHEBI:57791"/>
        <dbReference type="EC" id="4.1.1.20"/>
    </reaction>
</comment>
<dbReference type="Pfam" id="PF00278">
    <property type="entry name" value="Orn_DAP_Arg_deC"/>
    <property type="match status" value="1"/>
</dbReference>
<comment type="cofactor">
    <cofactor evidence="1 5 7">
        <name>pyridoxal 5'-phosphate</name>
        <dbReference type="ChEBI" id="CHEBI:597326"/>
    </cofactor>
</comment>
<feature type="binding site" evidence="5">
    <location>
        <position position="312"/>
    </location>
    <ligand>
        <name>substrate</name>
    </ligand>
</feature>
<dbReference type="EMBL" id="JAUZVZ010000009">
    <property type="protein sequence ID" value="MDP4536125.1"/>
    <property type="molecule type" value="Genomic_DNA"/>
</dbReference>
<dbReference type="PRINTS" id="PR01181">
    <property type="entry name" value="DAPDCRBXLASE"/>
</dbReference>
<dbReference type="HAMAP" id="MF_02120">
    <property type="entry name" value="LysA"/>
    <property type="match status" value="1"/>
</dbReference>
<organism evidence="10 11">
    <name type="scientific">Alkalimonas collagenimarina</name>
    <dbReference type="NCBI Taxonomy" id="400390"/>
    <lineage>
        <taxon>Bacteria</taxon>
        <taxon>Pseudomonadati</taxon>
        <taxon>Pseudomonadota</taxon>
        <taxon>Gammaproteobacteria</taxon>
        <taxon>Alkalimonas</taxon>
    </lineage>
</organism>
<evidence type="ECO:0000256" key="3">
    <source>
        <dbReference type="ARBA" id="ARBA00022898"/>
    </source>
</evidence>
<keyword evidence="11" id="KW-1185">Reference proteome</keyword>
<dbReference type="InterPro" id="IPR022643">
    <property type="entry name" value="De-COase2_C"/>
</dbReference>
<reference evidence="10 11" key="1">
    <citation type="submission" date="2023-08" db="EMBL/GenBank/DDBJ databases">
        <authorList>
            <person name="Joshi A."/>
            <person name="Thite S."/>
        </authorList>
    </citation>
    <scope>NUCLEOTIDE SEQUENCE [LARGE SCALE GENOMIC DNA]</scope>
    <source>
        <strain evidence="10 11">AC40</strain>
    </source>
</reference>
<dbReference type="InterPro" id="IPR022644">
    <property type="entry name" value="De-COase2_N"/>
</dbReference>
<dbReference type="InterPro" id="IPR009006">
    <property type="entry name" value="Ala_racemase/Decarboxylase_C"/>
</dbReference>
<dbReference type="CDD" id="cd06828">
    <property type="entry name" value="PLPDE_III_DapDC"/>
    <property type="match status" value="1"/>
</dbReference>
<dbReference type="EC" id="4.1.1.20" evidence="5 6"/>
<feature type="binding site" evidence="5">
    <location>
        <position position="316"/>
    </location>
    <ligand>
        <name>substrate</name>
    </ligand>
</feature>
<comment type="caution">
    <text evidence="10">The sequence shown here is derived from an EMBL/GenBank/DDBJ whole genome shotgun (WGS) entry which is preliminary data.</text>
</comment>
<dbReference type="Proteomes" id="UP001231616">
    <property type="component" value="Unassembled WGS sequence"/>
</dbReference>
<dbReference type="Gene3D" id="2.40.37.10">
    <property type="entry name" value="Lyase, Ornithine Decarboxylase, Chain A, domain 1"/>
    <property type="match status" value="1"/>
</dbReference>
<evidence type="ECO:0000256" key="6">
    <source>
        <dbReference type="NCBIfam" id="TIGR01048"/>
    </source>
</evidence>
<feature type="binding site" evidence="5">
    <location>
        <begin position="273"/>
        <end position="276"/>
    </location>
    <ligand>
        <name>pyridoxal 5'-phosphate</name>
        <dbReference type="ChEBI" id="CHEBI:597326"/>
    </ligand>
</feature>
<evidence type="ECO:0000313" key="11">
    <source>
        <dbReference type="Proteomes" id="UP001231616"/>
    </source>
</evidence>
<feature type="binding site" evidence="5">
    <location>
        <position position="344"/>
    </location>
    <ligand>
        <name>substrate</name>
    </ligand>
</feature>
<sequence length="417" mass="45070">MAIAYQQQELHIEQLAASSLLQRYGSPCYVYSKQQFLANFHAFEQAATGLDALICFAVKANSNLAVLSLLGKAGAGADVVSGGELRRALAAGIPAERIVYSGVGKNSADMQLALNAGILQFNVESVPELERLSRVATECGKVAAVAVRVNPDVDAGTHEKIATGKAENKFGIAWQQVDEVYALAARLPGISIQGVDMHIGSQITSLTPYRTAFERMLELVQRLQAMGHPIQTIDIGGGLGVLYPDTKQAVSIADYMALVREVFANSQCRLIMEPGRSLAANTGVLLCQVEYIKQGPQKRFLILDAAMNDLLRPAMYGAVHDVWPVRQVPERELVRYDVVGPVCETGDTFSLGQLLPELHAGEAVALGQAGAYGAVMASFYNTRAITPEVLVSGNQSALIRRRIEVDDQLNWDQLPDF</sequence>
<feature type="binding site" evidence="5">
    <location>
        <position position="276"/>
    </location>
    <ligand>
        <name>substrate</name>
    </ligand>
</feature>
<dbReference type="PROSITE" id="PS00878">
    <property type="entry name" value="ODR_DC_2_1"/>
    <property type="match status" value="1"/>
</dbReference>
<keyword evidence="5 7" id="KW-0457">Lysine biosynthesis</keyword>
<keyword evidence="4 5" id="KW-0456">Lyase</keyword>